<evidence type="ECO:0000313" key="3">
    <source>
        <dbReference type="Proteomes" id="UP000293162"/>
    </source>
</evidence>
<accession>A0A4V1ZD78</accession>
<name>A0A4V1ZD78_9BACT</name>
<comment type="caution">
    <text evidence="2">The sequence shown here is derived from an EMBL/GenBank/DDBJ whole genome shotgun (WGS) entry which is preliminary data.</text>
</comment>
<gene>
    <name evidence="2" type="ORF">EWM59_13250</name>
</gene>
<protein>
    <recommendedName>
        <fullName evidence="4">Peptidase S74 domain-containing protein</fullName>
    </recommendedName>
</protein>
<dbReference type="RefSeq" id="WP_130021458.1">
    <property type="nucleotide sequence ID" value="NZ_SEWF01000017.1"/>
</dbReference>
<evidence type="ECO:0008006" key="4">
    <source>
        <dbReference type="Google" id="ProtNLM"/>
    </source>
</evidence>
<dbReference type="OrthoDB" id="9793307at2"/>
<keyword evidence="1" id="KW-0732">Signal</keyword>
<sequence length="264" mass="28580">MKNIIVLTLFILSVTNTMAQIIETPANSILAVKSGITIPDTSSYRINGSSILKTKNTSNVILGFNAANTIITGQNNVFLGSNSNGTTSAISNSVAVGVNAKVAINNAIVLGDTANTNIKVGIGTAAPRYPLDVKGVVNMRIGLNSPSLKINDREFLALDADGSFLLSDFRIKYNHEREWSDKVFESNYQLMPIGEVMNFARVHKRLPNVPSAKEVVEKGVEMNTIIAKLLEKVEELTIYTANQAEEISLLKGKLAALEDKSNKK</sequence>
<feature type="signal peptide" evidence="1">
    <location>
        <begin position="1"/>
        <end position="19"/>
    </location>
</feature>
<reference evidence="2 3" key="1">
    <citation type="submission" date="2019-02" db="EMBL/GenBank/DDBJ databases">
        <title>Bacterial novel species Emticicia sp. 17J42-9 isolated from soil.</title>
        <authorList>
            <person name="Jung H.-Y."/>
        </authorList>
    </citation>
    <scope>NUCLEOTIDE SEQUENCE [LARGE SCALE GENOMIC DNA]</scope>
    <source>
        <strain evidence="2 3">17J42-9</strain>
    </source>
</reference>
<dbReference type="EMBL" id="SEWF01000017">
    <property type="protein sequence ID" value="RYU95210.1"/>
    <property type="molecule type" value="Genomic_DNA"/>
</dbReference>
<evidence type="ECO:0000313" key="2">
    <source>
        <dbReference type="EMBL" id="RYU95210.1"/>
    </source>
</evidence>
<organism evidence="2 3">
    <name type="scientific">Emticicia agri</name>
    <dbReference type="NCBI Taxonomy" id="2492393"/>
    <lineage>
        <taxon>Bacteria</taxon>
        <taxon>Pseudomonadati</taxon>
        <taxon>Bacteroidota</taxon>
        <taxon>Cytophagia</taxon>
        <taxon>Cytophagales</taxon>
        <taxon>Leadbetterellaceae</taxon>
        <taxon>Emticicia</taxon>
    </lineage>
</organism>
<proteinExistence type="predicted"/>
<feature type="chain" id="PRO_5020243647" description="Peptidase S74 domain-containing protein" evidence="1">
    <location>
        <begin position="20"/>
        <end position="264"/>
    </location>
</feature>
<evidence type="ECO:0000256" key="1">
    <source>
        <dbReference type="SAM" id="SignalP"/>
    </source>
</evidence>
<keyword evidence="3" id="KW-1185">Reference proteome</keyword>
<dbReference type="AlphaFoldDB" id="A0A4V1ZD78"/>
<dbReference type="Proteomes" id="UP000293162">
    <property type="component" value="Unassembled WGS sequence"/>
</dbReference>